<gene>
    <name evidence="2" type="ORF">ZEAMMB73_Zm00001d024591</name>
</gene>
<proteinExistence type="predicted"/>
<protein>
    <submittedName>
        <fullName evidence="2">SnRNP core Sm protein Sm-X5-like protein</fullName>
    </submittedName>
</protein>
<feature type="compositionally biased region" description="Basic and acidic residues" evidence="1">
    <location>
        <begin position="41"/>
        <end position="51"/>
    </location>
</feature>
<feature type="compositionally biased region" description="Low complexity" evidence="1">
    <location>
        <begin position="52"/>
        <end position="62"/>
    </location>
</feature>
<feature type="region of interest" description="Disordered" evidence="1">
    <location>
        <begin position="1"/>
        <end position="75"/>
    </location>
</feature>
<feature type="compositionally biased region" description="Basic and acidic residues" evidence="1">
    <location>
        <begin position="15"/>
        <end position="24"/>
    </location>
</feature>
<dbReference type="STRING" id="4577.A0A1D6J0C4"/>
<reference evidence="2" key="1">
    <citation type="submission" date="2015-12" db="EMBL/GenBank/DDBJ databases">
        <title>Update maize B73 reference genome by single molecule sequencing technologies.</title>
        <authorList>
            <consortium name="Maize Genome Sequencing Project"/>
            <person name="Ware D."/>
        </authorList>
    </citation>
    <scope>NUCLEOTIDE SEQUENCE</scope>
    <source>
        <tissue evidence="2">Seedling</tissue>
    </source>
</reference>
<organism evidence="2">
    <name type="scientific">Zea mays</name>
    <name type="common">Maize</name>
    <dbReference type="NCBI Taxonomy" id="4577"/>
    <lineage>
        <taxon>Eukaryota</taxon>
        <taxon>Viridiplantae</taxon>
        <taxon>Streptophyta</taxon>
        <taxon>Embryophyta</taxon>
        <taxon>Tracheophyta</taxon>
        <taxon>Spermatophyta</taxon>
        <taxon>Magnoliopsida</taxon>
        <taxon>Liliopsida</taxon>
        <taxon>Poales</taxon>
        <taxon>Poaceae</taxon>
        <taxon>PACMAD clade</taxon>
        <taxon>Panicoideae</taxon>
        <taxon>Andropogonodae</taxon>
        <taxon>Andropogoneae</taxon>
        <taxon>Tripsacinae</taxon>
        <taxon>Zea</taxon>
    </lineage>
</organism>
<dbReference type="Gene3D" id="2.30.30.100">
    <property type="match status" value="1"/>
</dbReference>
<dbReference type="InParanoid" id="A0A1D6J0C4"/>
<evidence type="ECO:0000313" key="2">
    <source>
        <dbReference type="EMBL" id="AQK41537.1"/>
    </source>
</evidence>
<dbReference type="EMBL" id="CM000786">
    <property type="protein sequence ID" value="AQK41537.1"/>
    <property type="molecule type" value="Genomic_DNA"/>
</dbReference>
<accession>A0A1D6J0C4</accession>
<dbReference type="ExpressionAtlas" id="A0A1D6J0C4">
    <property type="expression patterns" value="baseline and differential"/>
</dbReference>
<name>A0A1D6J0C4_MAIZE</name>
<dbReference type="AlphaFoldDB" id="A0A1D6J0C4"/>
<sequence length="141" mass="15425">MAYPAEAAPNPSTRDPARGREGGRVEMAYPAETTANPSTRDPARGRARETLARGAARANAPASELPRVGSLATERRPKWPYEPGLVERWVLQQARQAPTPTQLSVRNCFIRGSVVRYVLLPQDGVDVDILHDATRREARGG</sequence>
<evidence type="ECO:0000256" key="1">
    <source>
        <dbReference type="SAM" id="MobiDB-lite"/>
    </source>
</evidence>